<dbReference type="FunFam" id="2.40.30.10:FF:000084">
    <property type="entry name" value="GTP-binding elongation factor Tu family"/>
    <property type="match status" value="1"/>
</dbReference>
<dbReference type="InterPro" id="IPR000795">
    <property type="entry name" value="T_Tr_GTP-bd_dom"/>
</dbReference>
<accession>A0A077ZX09</accession>
<keyword evidence="2" id="KW-0547">Nucleotide-binding</keyword>
<dbReference type="SUPFAM" id="SSF52540">
    <property type="entry name" value="P-loop containing nucleoside triphosphate hydrolases"/>
    <property type="match status" value="1"/>
</dbReference>
<dbReference type="InterPro" id="IPR009001">
    <property type="entry name" value="Transl_elong_EF1A/Init_IF2_C"/>
</dbReference>
<dbReference type="OMA" id="FRFIQRP"/>
<feature type="compositionally biased region" description="Basic residues" evidence="4">
    <location>
        <begin position="548"/>
        <end position="557"/>
    </location>
</feature>
<dbReference type="CDD" id="cd04165">
    <property type="entry name" value="GTPBP1_like"/>
    <property type="match status" value="1"/>
</dbReference>
<keyword evidence="7" id="KW-1185">Reference proteome</keyword>
<sequence length="565" mass="62244">METTEQFAAQQQAAKNNSTNGELGENTNNTQSTAQSEQIDTSKKQPKTLANILDDIRISTQGEETKNSNDLHLDGDEEEKKLTPEEEDAEKQGFESQLDKLDSSLAVREENDIRIAVIGNVDSGKSTLVGVLTKGIMDDGRGSARMKVFNFGHEAQNGRTSSIGQEIMGFDDTKKQVEVERANATKNQSWAHIASNSKKLITFLDLCGHEKYLKTTMFGLVGLLPDYSMIIVGANMGVSRMTKEHLGISLALKVPIFIVITKVDIAPQNVYEQTKDTLVKILKSPGCGKMPVVVKEDDDVSVFANSLASDKVTPIFTISNVTGQGLPKLKEFMSLLHSRIQISGHFRKPTDPVEFMIDGVYQVTGVGLVVAGTLKAGTVLPNTTLLLGPDKTGKFNPVVVKSIHHKRTPVDNAVSGQAVCFNIKPLDSKKLQLKRTHFRKGMVLLDKNSNPSSIYDFEAEVVILHHATTIKTNYQAVIHCGVIRQAAKVCDMNKDLLRTGDKGHVKFKFMYRPEYLKPGTTILFREGRTKGLGVVTQVTPPTTDVKPHSHGGKHHKQFKDQQQQQ</sequence>
<evidence type="ECO:0000313" key="7">
    <source>
        <dbReference type="Proteomes" id="UP000039865"/>
    </source>
</evidence>
<dbReference type="InterPro" id="IPR035531">
    <property type="entry name" value="GTPBP1-like"/>
</dbReference>
<evidence type="ECO:0000259" key="5">
    <source>
        <dbReference type="PROSITE" id="PS51722"/>
    </source>
</evidence>
<evidence type="ECO:0000256" key="4">
    <source>
        <dbReference type="SAM" id="MobiDB-lite"/>
    </source>
</evidence>
<dbReference type="CDD" id="cd03694">
    <property type="entry name" value="GTPBP_II"/>
    <property type="match status" value="1"/>
</dbReference>
<feature type="domain" description="Tr-type G" evidence="5">
    <location>
        <begin position="110"/>
        <end position="342"/>
    </location>
</feature>
<dbReference type="AlphaFoldDB" id="A0A077ZX09"/>
<reference evidence="6 7" key="1">
    <citation type="submission" date="2014-06" db="EMBL/GenBank/DDBJ databases">
        <authorList>
            <person name="Swart Estienne"/>
        </authorList>
    </citation>
    <scope>NUCLEOTIDE SEQUENCE [LARGE SCALE GENOMIC DNA]</scope>
    <source>
        <strain evidence="6 7">130c</strain>
    </source>
</reference>
<evidence type="ECO:0000256" key="3">
    <source>
        <dbReference type="ARBA" id="ARBA00023134"/>
    </source>
</evidence>
<dbReference type="InterPro" id="IPR050055">
    <property type="entry name" value="EF-Tu_GTPase"/>
</dbReference>
<dbReference type="GO" id="GO:0003746">
    <property type="term" value="F:translation elongation factor activity"/>
    <property type="evidence" value="ECO:0007669"/>
    <property type="project" value="TreeGrafter"/>
</dbReference>
<evidence type="ECO:0000313" key="6">
    <source>
        <dbReference type="EMBL" id="CDW73046.1"/>
    </source>
</evidence>
<feature type="region of interest" description="Disordered" evidence="4">
    <location>
        <begin position="1"/>
        <end position="95"/>
    </location>
</feature>
<dbReference type="GO" id="GO:0003924">
    <property type="term" value="F:GTPase activity"/>
    <property type="evidence" value="ECO:0007669"/>
    <property type="project" value="InterPro"/>
</dbReference>
<evidence type="ECO:0000256" key="2">
    <source>
        <dbReference type="ARBA" id="ARBA00022741"/>
    </source>
</evidence>
<dbReference type="InParanoid" id="A0A077ZX09"/>
<comment type="similarity">
    <text evidence="1">Belongs to the TRAFAC class translation factor GTPase superfamily. Classic translation factor GTPase family. EF-Tu/EF-1A subfamily.</text>
</comment>
<dbReference type="PANTHER" id="PTHR43721">
    <property type="entry name" value="ELONGATION FACTOR TU-RELATED"/>
    <property type="match status" value="1"/>
</dbReference>
<proteinExistence type="inferred from homology"/>
<dbReference type="OrthoDB" id="1727108at2759"/>
<dbReference type="GO" id="GO:0005525">
    <property type="term" value="F:GTP binding"/>
    <property type="evidence" value="ECO:0007669"/>
    <property type="project" value="UniProtKB-KW"/>
</dbReference>
<dbReference type="SUPFAM" id="SSF50447">
    <property type="entry name" value="Translation proteins"/>
    <property type="match status" value="1"/>
</dbReference>
<gene>
    <name evidence="6" type="primary">Contig9951.g10634</name>
    <name evidence="6" type="ORF">STYLEM_2014</name>
</gene>
<feature type="compositionally biased region" description="Basic and acidic residues" evidence="4">
    <location>
        <begin position="63"/>
        <end position="95"/>
    </location>
</feature>
<dbReference type="EMBL" id="CCKQ01001949">
    <property type="protein sequence ID" value="CDW73046.1"/>
    <property type="molecule type" value="Genomic_DNA"/>
</dbReference>
<keyword evidence="3" id="KW-0342">GTP-binding</keyword>
<feature type="region of interest" description="Disordered" evidence="4">
    <location>
        <begin position="537"/>
        <end position="565"/>
    </location>
</feature>
<dbReference type="Gene3D" id="2.40.30.10">
    <property type="entry name" value="Translation factors"/>
    <property type="match status" value="2"/>
</dbReference>
<dbReference type="Gene3D" id="3.40.50.300">
    <property type="entry name" value="P-loop containing nucleotide triphosphate hydrolases"/>
    <property type="match status" value="1"/>
</dbReference>
<name>A0A077ZX09_STYLE</name>
<dbReference type="CDD" id="cd03708">
    <property type="entry name" value="GTPBP_III"/>
    <property type="match status" value="1"/>
</dbReference>
<dbReference type="PROSITE" id="PS51722">
    <property type="entry name" value="G_TR_2"/>
    <property type="match status" value="1"/>
</dbReference>
<protein>
    <submittedName>
        <fullName evidence="6">Gtp-binding protein 1-like</fullName>
    </submittedName>
</protein>
<dbReference type="InterPro" id="IPR027417">
    <property type="entry name" value="P-loop_NTPase"/>
</dbReference>
<dbReference type="PANTHER" id="PTHR43721:SF9">
    <property type="entry name" value="GTP-BINDING PROTEIN 1"/>
    <property type="match status" value="1"/>
</dbReference>
<dbReference type="InterPro" id="IPR009000">
    <property type="entry name" value="Transl_B-barrel_sf"/>
</dbReference>
<organism evidence="6 7">
    <name type="scientific">Stylonychia lemnae</name>
    <name type="common">Ciliate</name>
    <dbReference type="NCBI Taxonomy" id="5949"/>
    <lineage>
        <taxon>Eukaryota</taxon>
        <taxon>Sar</taxon>
        <taxon>Alveolata</taxon>
        <taxon>Ciliophora</taxon>
        <taxon>Intramacronucleata</taxon>
        <taxon>Spirotrichea</taxon>
        <taxon>Stichotrichia</taxon>
        <taxon>Sporadotrichida</taxon>
        <taxon>Oxytrichidae</taxon>
        <taxon>Stylonychinae</taxon>
        <taxon>Stylonychia</taxon>
    </lineage>
</organism>
<dbReference type="FunFam" id="3.40.50.300:FF:000091">
    <property type="entry name" value="Probable GTP-binding protein 1"/>
    <property type="match status" value="1"/>
</dbReference>
<feature type="compositionally biased region" description="Low complexity" evidence="4">
    <location>
        <begin position="1"/>
        <end position="30"/>
    </location>
</feature>
<dbReference type="SUPFAM" id="SSF50465">
    <property type="entry name" value="EF-Tu/eEF-1alpha/eIF2-gamma C-terminal domain"/>
    <property type="match status" value="1"/>
</dbReference>
<evidence type="ECO:0000256" key="1">
    <source>
        <dbReference type="ARBA" id="ARBA00007249"/>
    </source>
</evidence>
<dbReference type="Proteomes" id="UP000039865">
    <property type="component" value="Unassembled WGS sequence"/>
</dbReference>
<dbReference type="Pfam" id="PF00009">
    <property type="entry name" value="GTP_EFTU"/>
    <property type="match status" value="1"/>
</dbReference>